<dbReference type="SUPFAM" id="SSF57184">
    <property type="entry name" value="Growth factor receptor domain"/>
    <property type="match status" value="1"/>
</dbReference>
<keyword evidence="1" id="KW-0677">Repeat</keyword>
<dbReference type="PhylomeDB" id="A0A0G4HZS4"/>
<keyword evidence="3" id="KW-0472">Membrane</keyword>
<evidence type="ECO:0000313" key="5">
    <source>
        <dbReference type="EMBL" id="CEM50086.1"/>
    </source>
</evidence>
<feature type="transmembrane region" description="Helical" evidence="3">
    <location>
        <begin position="991"/>
        <end position="1014"/>
    </location>
</feature>
<dbReference type="InterPro" id="IPR058923">
    <property type="entry name" value="RCC1-like_dom"/>
</dbReference>
<dbReference type="SUPFAM" id="SSF50985">
    <property type="entry name" value="RCC1/BLIP-II"/>
    <property type="match status" value="1"/>
</dbReference>
<gene>
    <name evidence="5" type="ORF">Cvel_9787</name>
</gene>
<feature type="transmembrane region" description="Helical" evidence="3">
    <location>
        <begin position="859"/>
        <end position="880"/>
    </location>
</feature>
<dbReference type="PRINTS" id="PR00633">
    <property type="entry name" value="RCCNDNSATION"/>
</dbReference>
<feature type="repeat" description="RCC1" evidence="2">
    <location>
        <begin position="125"/>
        <end position="178"/>
    </location>
</feature>
<protein>
    <recommendedName>
        <fullName evidence="4">RCC1-like domain-containing protein</fullName>
    </recommendedName>
</protein>
<feature type="repeat" description="RCC1" evidence="2">
    <location>
        <begin position="179"/>
        <end position="234"/>
    </location>
</feature>
<organism evidence="5">
    <name type="scientific">Chromera velia CCMP2878</name>
    <dbReference type="NCBI Taxonomy" id="1169474"/>
    <lineage>
        <taxon>Eukaryota</taxon>
        <taxon>Sar</taxon>
        <taxon>Alveolata</taxon>
        <taxon>Colpodellida</taxon>
        <taxon>Chromeraceae</taxon>
        <taxon>Chromera</taxon>
    </lineage>
</organism>
<dbReference type="PROSITE" id="PS50012">
    <property type="entry name" value="RCC1_3"/>
    <property type="match status" value="6"/>
</dbReference>
<dbReference type="InterPro" id="IPR051210">
    <property type="entry name" value="Ub_ligase/GEF_domain"/>
</dbReference>
<evidence type="ECO:0000256" key="1">
    <source>
        <dbReference type="ARBA" id="ARBA00022737"/>
    </source>
</evidence>
<feature type="repeat" description="RCC1" evidence="2">
    <location>
        <begin position="6"/>
        <end position="55"/>
    </location>
</feature>
<reference evidence="5" key="1">
    <citation type="submission" date="2014-11" db="EMBL/GenBank/DDBJ databases">
        <authorList>
            <person name="Otto D Thomas"/>
            <person name="Naeem Raeece"/>
        </authorList>
    </citation>
    <scope>NUCLEOTIDE SEQUENCE</scope>
</reference>
<dbReference type="InterPro" id="IPR000408">
    <property type="entry name" value="Reg_chr_condens"/>
</dbReference>
<dbReference type="VEuPathDB" id="CryptoDB:Cvel_9787"/>
<feature type="repeat" description="RCC1" evidence="2">
    <location>
        <begin position="283"/>
        <end position="334"/>
    </location>
</feature>
<name>A0A0G4HZS4_9ALVE</name>
<feature type="repeat" description="RCC1" evidence="2">
    <location>
        <begin position="68"/>
        <end position="124"/>
    </location>
</feature>
<dbReference type="Pfam" id="PF00415">
    <property type="entry name" value="RCC1"/>
    <property type="match status" value="1"/>
</dbReference>
<dbReference type="PANTHER" id="PTHR22870:SF408">
    <property type="entry name" value="OS09G0560450 PROTEIN"/>
    <property type="match status" value="1"/>
</dbReference>
<evidence type="ECO:0000256" key="2">
    <source>
        <dbReference type="PROSITE-ProRule" id="PRU00235"/>
    </source>
</evidence>
<dbReference type="EMBL" id="CDMZ01004552">
    <property type="protein sequence ID" value="CEM50086.1"/>
    <property type="molecule type" value="Genomic_DNA"/>
</dbReference>
<dbReference type="PANTHER" id="PTHR22870">
    <property type="entry name" value="REGULATOR OF CHROMOSOME CONDENSATION"/>
    <property type="match status" value="1"/>
</dbReference>
<feature type="transmembrane region" description="Helical" evidence="3">
    <location>
        <begin position="892"/>
        <end position="910"/>
    </location>
</feature>
<dbReference type="AlphaFoldDB" id="A0A0G4HZS4"/>
<dbReference type="Pfam" id="PF25390">
    <property type="entry name" value="WD40_RLD"/>
    <property type="match status" value="1"/>
</dbReference>
<feature type="repeat" description="RCC1" evidence="2">
    <location>
        <begin position="235"/>
        <end position="282"/>
    </location>
</feature>
<proteinExistence type="predicted"/>
<accession>A0A0G4HZS4</accession>
<evidence type="ECO:0000259" key="4">
    <source>
        <dbReference type="Pfam" id="PF25390"/>
    </source>
</evidence>
<sequence>MVDDRGDLFGFGSNIHGQLGLEDRGNVRLPTRVASLSDVVDACAGGAYVWTGRQGVYPSFSLALLRNRTVISFGDNRYGQLGRVSGDQGGEDGEWKPLPAEELEGERVVGVACGGFHSAAWTDEGRLFMWGRGEKGQLGLGDTGNRQTASLLSPAVLDGEAVTQVALGGEHTLIVCRSGRLFSWGYNYFGQLGHGTSGSGSQMLTTPWGFLLRGAERVVGVAAGDAHSLVLTSFGRVLGFGRNFFGQLGLQRNHFFPTPQWVAVGVIEIAAGGRHSFVRVEDGRVFSFGRNEEGQLGLGHSSDQREPVEVEGVRAERLWKGGSLSDSSLLISEGGVVGAGKNREGQLGLGGGGGLSNLELSFEPLLATFECPPSVIHFQNDPGASFWRSSRDSFAHFFPFSSLDRKGNRRGGSASRIHTEFSPPVEPRIFDVGEPEKILVQVTDSMSPQNEVMCEFIVKINDTESPLLTCSPPLTLNVSRRMPPLTFPPPEAIRDNVDDPLNITLSYSHVNGSDAGPLFESADTNTQSVQVRVEGTDRAGNKGSCIIVVTADRCPSNSERDTADSACLCKENFYRSPPEEGFSCRPCDSNSQSKRGSTHSSDCLCNRGFYRDPSVPNTSICRQCIPNSHSSIGATHPSQCFCTKGHYFSPADTKNSEGRPVVSLLGIIIHNDPLSVFTSGTCEQCPIHAECSGEPLTDPQVSEVLRRSRLAKALAGRVAGRRKLQLESDSKCEAESKPVSPLRLLEAHSQDSSQQTLKQLIAHPRPVPHGNFSLVQRWPHAVVVPCPFEGSCSSVEPGQEDLADAVSLLQMHFQDETAGTVCNEGHEGPVCSECKKGRVLLRRGMEIQCHDCPPPRVRVWTALGLFLLMLALVLGYTFMVTKDNPKMDVPEHAVATKILTVFLTALGFLADLARPAFLVFRDELATWEIERKNGGWGLGAASSLARAAEDVLNFLRNIPTIGEVFSMKCLFDLFEWTTEEKHLAGRELLSLFVPVGVICLIGTIGLMVVLSSYCGDGKQKREGREG</sequence>
<dbReference type="Gene3D" id="2.130.10.30">
    <property type="entry name" value="Regulator of chromosome condensation 1/beta-lactamase-inhibitor protein II"/>
    <property type="match status" value="2"/>
</dbReference>
<keyword evidence="3" id="KW-1133">Transmembrane helix</keyword>
<dbReference type="InterPro" id="IPR009030">
    <property type="entry name" value="Growth_fac_rcpt_cys_sf"/>
</dbReference>
<evidence type="ECO:0000256" key="3">
    <source>
        <dbReference type="SAM" id="Phobius"/>
    </source>
</evidence>
<keyword evidence="3" id="KW-0812">Transmembrane</keyword>
<feature type="domain" description="RCC1-like" evidence="4">
    <location>
        <begin position="61"/>
        <end position="350"/>
    </location>
</feature>
<dbReference type="InterPro" id="IPR009091">
    <property type="entry name" value="RCC1/BLIP-II"/>
</dbReference>